<reference evidence="1" key="1">
    <citation type="journal article" date="2021" name="New Phytol.">
        <title>Evolutionary innovations through gain and loss of genes in the ectomycorrhizal Boletales.</title>
        <authorList>
            <person name="Wu G."/>
            <person name="Miyauchi S."/>
            <person name="Morin E."/>
            <person name="Kuo A."/>
            <person name="Drula E."/>
            <person name="Varga T."/>
            <person name="Kohler A."/>
            <person name="Feng B."/>
            <person name="Cao Y."/>
            <person name="Lipzen A."/>
            <person name="Daum C."/>
            <person name="Hundley H."/>
            <person name="Pangilinan J."/>
            <person name="Johnson J."/>
            <person name="Barry K."/>
            <person name="LaButti K."/>
            <person name="Ng V."/>
            <person name="Ahrendt S."/>
            <person name="Min B."/>
            <person name="Choi I.G."/>
            <person name="Park H."/>
            <person name="Plett J.M."/>
            <person name="Magnuson J."/>
            <person name="Spatafora J.W."/>
            <person name="Nagy L.G."/>
            <person name="Henrissat B."/>
            <person name="Grigoriev I.V."/>
            <person name="Yang Z.L."/>
            <person name="Xu J."/>
            <person name="Martin F.M."/>
        </authorList>
    </citation>
    <scope>NUCLEOTIDE SEQUENCE</scope>
    <source>
        <strain evidence="1">ATCC 28755</strain>
    </source>
</reference>
<comment type="caution">
    <text evidence="1">The sequence shown here is derived from an EMBL/GenBank/DDBJ whole genome shotgun (WGS) entry which is preliminary data.</text>
</comment>
<dbReference type="EMBL" id="MU267646">
    <property type="protein sequence ID" value="KAH7912657.1"/>
    <property type="molecule type" value="Genomic_DNA"/>
</dbReference>
<sequence length="308" mass="34639">MSSAQGIQLLQTLQTTYYVTAAAGALVAYDQGKLRILYIDLIWKRKWSFMTVLYLIIPSNAFAARVMCINWTYSVNVNIYLAVNWGSNIFYLSMQAILVIRVYALFSRSKKVLVFLSTLYVLQATTVFVMAGLLLNNRVVHKYFVAISPAYGSVAQIADVNPSAFFFPAQDSTILSVIFDAILLFFALWAFVRHASEAKKLDGGWSINVLVRTLVADHLVYFVCYLTWMSLSLASNYIYNGFVQFNNVLNAFNALAVVAGPRMVISLRAQEYKTRGVEKTSNGEMSTIQFGAREPLTQTESIMEEGRF</sequence>
<organism evidence="1 2">
    <name type="scientific">Hygrophoropsis aurantiaca</name>
    <dbReference type="NCBI Taxonomy" id="72124"/>
    <lineage>
        <taxon>Eukaryota</taxon>
        <taxon>Fungi</taxon>
        <taxon>Dikarya</taxon>
        <taxon>Basidiomycota</taxon>
        <taxon>Agaricomycotina</taxon>
        <taxon>Agaricomycetes</taxon>
        <taxon>Agaricomycetidae</taxon>
        <taxon>Boletales</taxon>
        <taxon>Coniophorineae</taxon>
        <taxon>Hygrophoropsidaceae</taxon>
        <taxon>Hygrophoropsis</taxon>
    </lineage>
</organism>
<accession>A0ACB8AHF5</accession>
<gene>
    <name evidence="1" type="ORF">BJ138DRAFT_1147766</name>
</gene>
<proteinExistence type="predicted"/>
<protein>
    <submittedName>
        <fullName evidence="1">Uncharacterized protein</fullName>
    </submittedName>
</protein>
<name>A0ACB8AHF5_9AGAM</name>
<dbReference type="Proteomes" id="UP000790377">
    <property type="component" value="Unassembled WGS sequence"/>
</dbReference>
<evidence type="ECO:0000313" key="2">
    <source>
        <dbReference type="Proteomes" id="UP000790377"/>
    </source>
</evidence>
<keyword evidence="2" id="KW-1185">Reference proteome</keyword>
<evidence type="ECO:0000313" key="1">
    <source>
        <dbReference type="EMBL" id="KAH7912657.1"/>
    </source>
</evidence>